<reference evidence="3 4" key="1">
    <citation type="submission" date="2016-09" db="EMBL/GenBank/DDBJ databases">
        <title>Desulfuribacillus arsenicus sp. nov., an obligately anaerobic, dissimilatory arsenic- and antimonate-reducing bacterium isolated from anoxic sediments.</title>
        <authorList>
            <person name="Abin C.A."/>
            <person name="Hollibaugh J.T."/>
        </authorList>
    </citation>
    <scope>NUCLEOTIDE SEQUENCE [LARGE SCALE GENOMIC DNA]</scope>
    <source>
        <strain evidence="3 4">MLFW-2</strain>
    </source>
</reference>
<keyword evidence="1" id="KW-0597">Phosphoprotein</keyword>
<dbReference type="Gene3D" id="1.20.120.160">
    <property type="entry name" value="HPT domain"/>
    <property type="match status" value="1"/>
</dbReference>
<dbReference type="Proteomes" id="UP000095255">
    <property type="component" value="Unassembled WGS sequence"/>
</dbReference>
<sequence length="114" mass="13460">MSQNHNQNKSIESIVKECQVLYLQDSKNAWATIDQYTLDLQSDEIINRMYFDRIYQQIHSLKGIAKTIHFHEIHEICETIAHSIKQNQYSTTTQLIEDLSLLKRAFETQEAIYL</sequence>
<evidence type="ECO:0000256" key="1">
    <source>
        <dbReference type="PROSITE-ProRule" id="PRU00110"/>
    </source>
</evidence>
<dbReference type="EMBL" id="MJAT01000012">
    <property type="protein sequence ID" value="OEH85601.1"/>
    <property type="molecule type" value="Genomic_DNA"/>
</dbReference>
<dbReference type="AlphaFoldDB" id="A0A1E5L661"/>
<name>A0A1E5L661_9FIRM</name>
<dbReference type="InterPro" id="IPR036641">
    <property type="entry name" value="HPT_dom_sf"/>
</dbReference>
<proteinExistence type="predicted"/>
<organism evidence="3 4">
    <name type="scientific">Desulfuribacillus stibiiarsenatis</name>
    <dbReference type="NCBI Taxonomy" id="1390249"/>
    <lineage>
        <taxon>Bacteria</taxon>
        <taxon>Bacillati</taxon>
        <taxon>Bacillota</taxon>
        <taxon>Desulfuribacillia</taxon>
        <taxon>Desulfuribacillales</taxon>
        <taxon>Desulfuribacillaceae</taxon>
        <taxon>Desulfuribacillus</taxon>
    </lineage>
</organism>
<gene>
    <name evidence="3" type="ORF">BHU72_02030</name>
</gene>
<accession>A0A1E5L661</accession>
<feature type="modified residue" description="Phosphohistidine" evidence="1">
    <location>
        <position position="59"/>
    </location>
</feature>
<protein>
    <recommendedName>
        <fullName evidence="2">HPt domain-containing protein</fullName>
    </recommendedName>
</protein>
<evidence type="ECO:0000259" key="2">
    <source>
        <dbReference type="PROSITE" id="PS50894"/>
    </source>
</evidence>
<dbReference type="GO" id="GO:0000160">
    <property type="term" value="P:phosphorelay signal transduction system"/>
    <property type="evidence" value="ECO:0007669"/>
    <property type="project" value="InterPro"/>
</dbReference>
<evidence type="ECO:0000313" key="4">
    <source>
        <dbReference type="Proteomes" id="UP000095255"/>
    </source>
</evidence>
<comment type="caution">
    <text evidence="3">The sequence shown here is derived from an EMBL/GenBank/DDBJ whole genome shotgun (WGS) entry which is preliminary data.</text>
</comment>
<dbReference type="InterPro" id="IPR008207">
    <property type="entry name" value="Sig_transdc_His_kin_Hpt_dom"/>
</dbReference>
<dbReference type="RefSeq" id="WP_069701685.1">
    <property type="nucleotide sequence ID" value="NZ_MJAT01000012.1"/>
</dbReference>
<feature type="domain" description="HPt" evidence="2">
    <location>
        <begin position="11"/>
        <end position="114"/>
    </location>
</feature>
<dbReference type="SUPFAM" id="SSF47226">
    <property type="entry name" value="Histidine-containing phosphotransfer domain, HPT domain"/>
    <property type="match status" value="1"/>
</dbReference>
<keyword evidence="4" id="KW-1185">Reference proteome</keyword>
<dbReference type="PROSITE" id="PS50894">
    <property type="entry name" value="HPT"/>
    <property type="match status" value="1"/>
</dbReference>
<evidence type="ECO:0000313" key="3">
    <source>
        <dbReference type="EMBL" id="OEH85601.1"/>
    </source>
</evidence>